<dbReference type="Proteomes" id="UP001152622">
    <property type="component" value="Chromosome 19"/>
</dbReference>
<comment type="caution">
    <text evidence="1">The sequence shown here is derived from an EMBL/GenBank/DDBJ whole genome shotgun (WGS) entry which is preliminary data.</text>
</comment>
<protein>
    <submittedName>
        <fullName evidence="1">Uncharacterized protein</fullName>
    </submittedName>
</protein>
<name>A0A9Q1ECY3_SYNKA</name>
<reference evidence="1" key="1">
    <citation type="journal article" date="2023" name="Science">
        <title>Genome structures resolve the early diversification of teleost fishes.</title>
        <authorList>
            <person name="Parey E."/>
            <person name="Louis A."/>
            <person name="Montfort J."/>
            <person name="Bouchez O."/>
            <person name="Roques C."/>
            <person name="Iampietro C."/>
            <person name="Lluch J."/>
            <person name="Castinel A."/>
            <person name="Donnadieu C."/>
            <person name="Desvignes T."/>
            <person name="Floi Bucao C."/>
            <person name="Jouanno E."/>
            <person name="Wen M."/>
            <person name="Mejri S."/>
            <person name="Dirks R."/>
            <person name="Jansen H."/>
            <person name="Henkel C."/>
            <person name="Chen W.J."/>
            <person name="Zahm M."/>
            <person name="Cabau C."/>
            <person name="Klopp C."/>
            <person name="Thompson A.W."/>
            <person name="Robinson-Rechavi M."/>
            <person name="Braasch I."/>
            <person name="Lecointre G."/>
            <person name="Bobe J."/>
            <person name="Postlethwait J.H."/>
            <person name="Berthelot C."/>
            <person name="Roest Crollius H."/>
            <person name="Guiguen Y."/>
        </authorList>
    </citation>
    <scope>NUCLEOTIDE SEQUENCE</scope>
    <source>
        <strain evidence="1">WJC10195</strain>
    </source>
</reference>
<keyword evidence="2" id="KW-1185">Reference proteome</keyword>
<dbReference type="EMBL" id="JAINUF010000019">
    <property type="protein sequence ID" value="KAJ8336507.1"/>
    <property type="molecule type" value="Genomic_DNA"/>
</dbReference>
<sequence length="142" mass="15326">MRPLFAPCCTAFVAQCPLAKKMALVGVPPPTFSSLCNSLSAAPPTHGREVVLSSGHPFNRWLVSTRFALCFVATLQECRGVELRGPTDLNITWMGKAIRPGLPVPAHPHPTPYIQVCAAQHPETRPQNHNCDGLLASKCSSE</sequence>
<gene>
    <name evidence="1" type="ORF">SKAU_G00377270</name>
</gene>
<dbReference type="AlphaFoldDB" id="A0A9Q1ECY3"/>
<evidence type="ECO:0000313" key="2">
    <source>
        <dbReference type="Proteomes" id="UP001152622"/>
    </source>
</evidence>
<evidence type="ECO:0000313" key="1">
    <source>
        <dbReference type="EMBL" id="KAJ8336507.1"/>
    </source>
</evidence>
<proteinExistence type="predicted"/>
<organism evidence="1 2">
    <name type="scientific">Synaphobranchus kaupii</name>
    <name type="common">Kaup's arrowtooth eel</name>
    <dbReference type="NCBI Taxonomy" id="118154"/>
    <lineage>
        <taxon>Eukaryota</taxon>
        <taxon>Metazoa</taxon>
        <taxon>Chordata</taxon>
        <taxon>Craniata</taxon>
        <taxon>Vertebrata</taxon>
        <taxon>Euteleostomi</taxon>
        <taxon>Actinopterygii</taxon>
        <taxon>Neopterygii</taxon>
        <taxon>Teleostei</taxon>
        <taxon>Anguilliformes</taxon>
        <taxon>Synaphobranchidae</taxon>
        <taxon>Synaphobranchus</taxon>
    </lineage>
</organism>
<accession>A0A9Q1ECY3</accession>